<organism evidence="1 2">
    <name type="scientific">Moorena producens (strain JHB)</name>
    <dbReference type="NCBI Taxonomy" id="1454205"/>
    <lineage>
        <taxon>Bacteria</taxon>
        <taxon>Bacillati</taxon>
        <taxon>Cyanobacteriota</taxon>
        <taxon>Cyanophyceae</taxon>
        <taxon>Coleofasciculales</taxon>
        <taxon>Coleofasciculaceae</taxon>
        <taxon>Moorena</taxon>
    </lineage>
</organism>
<dbReference type="AlphaFoldDB" id="A0A1D9FUQ2"/>
<sequence length="59" mass="6454">MNTFVEWASGRGMGIWPWNGHLAVEWASGRGMGILPVSLFSGGQDAHPTPIHTLIQQRP</sequence>
<dbReference type="Proteomes" id="UP000176944">
    <property type="component" value="Chromosome"/>
</dbReference>
<reference evidence="2" key="1">
    <citation type="submission" date="2016-10" db="EMBL/GenBank/DDBJ databases">
        <title>Comparative genomics uncovers the prolific and rare metabolic potential of the cyanobacterial genus Moorea.</title>
        <authorList>
            <person name="Leao T."/>
            <person name="Castelao G."/>
            <person name="Korobeynikov A."/>
            <person name="Monroe E.A."/>
            <person name="Podell S."/>
            <person name="Glukhov E."/>
            <person name="Allen E."/>
            <person name="Gerwick W.H."/>
            <person name="Gerwick L."/>
        </authorList>
    </citation>
    <scope>NUCLEOTIDE SEQUENCE [LARGE SCALE GENOMIC DNA]</scope>
    <source>
        <strain evidence="2">JHB</strain>
    </source>
</reference>
<accession>A0A1D9FUQ2</accession>
<protein>
    <submittedName>
        <fullName evidence="1">Uncharacterized protein</fullName>
    </submittedName>
</protein>
<gene>
    <name evidence="1" type="ORF">BJP36_03460</name>
</gene>
<name>A0A1D9FUQ2_MOOP1</name>
<evidence type="ECO:0000313" key="2">
    <source>
        <dbReference type="Proteomes" id="UP000176944"/>
    </source>
</evidence>
<dbReference type="EMBL" id="CP017708">
    <property type="protein sequence ID" value="AOY79109.2"/>
    <property type="molecule type" value="Genomic_DNA"/>
</dbReference>
<proteinExistence type="predicted"/>
<evidence type="ECO:0000313" key="1">
    <source>
        <dbReference type="EMBL" id="AOY79109.2"/>
    </source>
</evidence>